<dbReference type="InterPro" id="IPR018170">
    <property type="entry name" value="Aldo/ket_reductase_CS"/>
</dbReference>
<evidence type="ECO:0000313" key="2">
    <source>
        <dbReference type="EMBL" id="EFA08082.2"/>
    </source>
</evidence>
<dbReference type="eggNOG" id="KOG1577">
    <property type="taxonomic scope" value="Eukaryota"/>
</dbReference>
<reference evidence="2 3" key="1">
    <citation type="journal article" date="2008" name="Nature">
        <title>The genome of the model beetle and pest Tribolium castaneum.</title>
        <authorList>
            <consortium name="Tribolium Genome Sequencing Consortium"/>
            <person name="Richards S."/>
            <person name="Gibbs R.A."/>
            <person name="Weinstock G.M."/>
            <person name="Brown S.J."/>
            <person name="Denell R."/>
            <person name="Beeman R.W."/>
            <person name="Gibbs R."/>
            <person name="Beeman R.W."/>
            <person name="Brown S.J."/>
            <person name="Bucher G."/>
            <person name="Friedrich M."/>
            <person name="Grimmelikhuijzen C.J."/>
            <person name="Klingler M."/>
            <person name="Lorenzen M."/>
            <person name="Richards S."/>
            <person name="Roth S."/>
            <person name="Schroder R."/>
            <person name="Tautz D."/>
            <person name="Zdobnov E.M."/>
            <person name="Muzny D."/>
            <person name="Gibbs R.A."/>
            <person name="Weinstock G.M."/>
            <person name="Attaway T."/>
            <person name="Bell S."/>
            <person name="Buhay C.J."/>
            <person name="Chandrabose M.N."/>
            <person name="Chavez D."/>
            <person name="Clerk-Blankenburg K.P."/>
            <person name="Cree A."/>
            <person name="Dao M."/>
            <person name="Davis C."/>
            <person name="Chacko J."/>
            <person name="Dinh H."/>
            <person name="Dugan-Rocha S."/>
            <person name="Fowler G."/>
            <person name="Garner T.T."/>
            <person name="Garnes J."/>
            <person name="Gnirke A."/>
            <person name="Hawes A."/>
            <person name="Hernandez J."/>
            <person name="Hines S."/>
            <person name="Holder M."/>
            <person name="Hume J."/>
            <person name="Jhangiani S.N."/>
            <person name="Joshi V."/>
            <person name="Khan Z.M."/>
            <person name="Jackson L."/>
            <person name="Kovar C."/>
            <person name="Kowis A."/>
            <person name="Lee S."/>
            <person name="Lewis L.R."/>
            <person name="Margolis J."/>
            <person name="Morgan M."/>
            <person name="Nazareth L.V."/>
            <person name="Nguyen N."/>
            <person name="Okwuonu G."/>
            <person name="Parker D."/>
            <person name="Richards S."/>
            <person name="Ruiz S.J."/>
            <person name="Santibanez J."/>
            <person name="Savard J."/>
            <person name="Scherer S.E."/>
            <person name="Schneider B."/>
            <person name="Sodergren E."/>
            <person name="Tautz D."/>
            <person name="Vattahil S."/>
            <person name="Villasana D."/>
            <person name="White C.S."/>
            <person name="Wright R."/>
            <person name="Park Y."/>
            <person name="Beeman R.W."/>
            <person name="Lord J."/>
            <person name="Oppert B."/>
            <person name="Lorenzen M."/>
            <person name="Brown S."/>
            <person name="Wang L."/>
            <person name="Savard J."/>
            <person name="Tautz D."/>
            <person name="Richards S."/>
            <person name="Weinstock G."/>
            <person name="Gibbs R.A."/>
            <person name="Liu Y."/>
            <person name="Worley K."/>
            <person name="Weinstock G."/>
            <person name="Elsik C.G."/>
            <person name="Reese J.T."/>
            <person name="Elhaik E."/>
            <person name="Landan G."/>
            <person name="Graur D."/>
            <person name="Arensburger P."/>
            <person name="Atkinson P."/>
            <person name="Beeman R.W."/>
            <person name="Beidler J."/>
            <person name="Brown S.J."/>
            <person name="Demuth J.P."/>
            <person name="Drury D.W."/>
            <person name="Du Y.Z."/>
            <person name="Fujiwara H."/>
            <person name="Lorenzen M."/>
            <person name="Maselli V."/>
            <person name="Osanai M."/>
            <person name="Park Y."/>
            <person name="Robertson H.M."/>
            <person name="Tu Z."/>
            <person name="Wang J.J."/>
            <person name="Wang S."/>
            <person name="Richards S."/>
            <person name="Song H."/>
            <person name="Zhang L."/>
            <person name="Sodergren E."/>
            <person name="Werner D."/>
            <person name="Stanke M."/>
            <person name="Morgenstern B."/>
            <person name="Solovyev V."/>
            <person name="Kosarev P."/>
            <person name="Brown G."/>
            <person name="Chen H.C."/>
            <person name="Ermolaeva O."/>
            <person name="Hlavina W."/>
            <person name="Kapustin Y."/>
            <person name="Kiryutin B."/>
            <person name="Kitts P."/>
            <person name="Maglott D."/>
            <person name="Pruitt K."/>
            <person name="Sapojnikov V."/>
            <person name="Souvorov A."/>
            <person name="Mackey A.J."/>
            <person name="Waterhouse R.M."/>
            <person name="Wyder S."/>
            <person name="Zdobnov E.M."/>
            <person name="Zdobnov E.M."/>
            <person name="Wyder S."/>
            <person name="Kriventseva E.V."/>
            <person name="Kadowaki T."/>
            <person name="Bork P."/>
            <person name="Aranda M."/>
            <person name="Bao R."/>
            <person name="Beermann A."/>
            <person name="Berns N."/>
            <person name="Bolognesi R."/>
            <person name="Bonneton F."/>
            <person name="Bopp D."/>
            <person name="Brown S.J."/>
            <person name="Bucher G."/>
            <person name="Butts T."/>
            <person name="Chaumot A."/>
            <person name="Denell R.E."/>
            <person name="Ferrier D.E."/>
            <person name="Friedrich M."/>
            <person name="Gordon C.M."/>
            <person name="Jindra M."/>
            <person name="Klingler M."/>
            <person name="Lan Q."/>
            <person name="Lattorff H.M."/>
            <person name="Laudet V."/>
            <person name="von Levetsow C."/>
            <person name="Liu Z."/>
            <person name="Lutz R."/>
            <person name="Lynch J.A."/>
            <person name="da Fonseca R.N."/>
            <person name="Posnien N."/>
            <person name="Reuter R."/>
            <person name="Roth S."/>
            <person name="Savard J."/>
            <person name="Schinko J.B."/>
            <person name="Schmitt C."/>
            <person name="Schoppmeier M."/>
            <person name="Schroder R."/>
            <person name="Shippy T.D."/>
            <person name="Simonnet F."/>
            <person name="Marques-Souza H."/>
            <person name="Tautz D."/>
            <person name="Tomoyasu Y."/>
            <person name="Trauner J."/>
            <person name="Van der Zee M."/>
            <person name="Vervoort M."/>
            <person name="Wittkopp N."/>
            <person name="Wimmer E.A."/>
            <person name="Yang X."/>
            <person name="Jones A.K."/>
            <person name="Sattelle D.B."/>
            <person name="Ebert P.R."/>
            <person name="Nelson D."/>
            <person name="Scott J.G."/>
            <person name="Beeman R.W."/>
            <person name="Muthukrishnan S."/>
            <person name="Kramer K.J."/>
            <person name="Arakane Y."/>
            <person name="Beeman R.W."/>
            <person name="Zhu Q."/>
            <person name="Hogenkamp D."/>
            <person name="Dixit R."/>
            <person name="Oppert B."/>
            <person name="Jiang H."/>
            <person name="Zou Z."/>
            <person name="Marshall J."/>
            <person name="Elpidina E."/>
            <person name="Vinokurov K."/>
            <person name="Oppert C."/>
            <person name="Zou Z."/>
            <person name="Evans J."/>
            <person name="Lu Z."/>
            <person name="Zhao P."/>
            <person name="Sumathipala N."/>
            <person name="Altincicek B."/>
            <person name="Vilcinskas A."/>
            <person name="Williams M."/>
            <person name="Hultmark D."/>
            <person name="Hetru C."/>
            <person name="Jiang H."/>
            <person name="Grimmelikhuijzen C.J."/>
            <person name="Hauser F."/>
            <person name="Cazzamali G."/>
            <person name="Williamson M."/>
            <person name="Park Y."/>
            <person name="Li B."/>
            <person name="Tanaka Y."/>
            <person name="Predel R."/>
            <person name="Neupert S."/>
            <person name="Schachtner J."/>
            <person name="Verleyen P."/>
            <person name="Raible F."/>
            <person name="Bork P."/>
            <person name="Friedrich M."/>
            <person name="Walden K.K."/>
            <person name="Robertson H.M."/>
            <person name="Angeli S."/>
            <person name="Foret S."/>
            <person name="Bucher G."/>
            <person name="Schuetz S."/>
            <person name="Maleszka R."/>
            <person name="Wimmer E.A."/>
            <person name="Beeman R.W."/>
            <person name="Lorenzen M."/>
            <person name="Tomoyasu Y."/>
            <person name="Miller S.C."/>
            <person name="Grossmann D."/>
            <person name="Bucher G."/>
        </authorList>
    </citation>
    <scope>NUCLEOTIDE SEQUENCE [LARGE SCALE GENOMIC DNA]</scope>
    <source>
        <strain evidence="2 3">Georgia GA2</strain>
    </source>
</reference>
<name>D6WWT5_TRICA</name>
<dbReference type="OMA" id="MKACQKE"/>
<dbReference type="InterPro" id="IPR036812">
    <property type="entry name" value="NAD(P)_OxRdtase_dom_sf"/>
</dbReference>
<keyword evidence="3" id="KW-1185">Reference proteome</keyword>
<evidence type="ECO:0000313" key="3">
    <source>
        <dbReference type="Proteomes" id="UP000007266"/>
    </source>
</evidence>
<dbReference type="Proteomes" id="UP000007266">
    <property type="component" value="Linkage group 8"/>
</dbReference>
<accession>D6WWT5</accession>
<dbReference type="PANTHER" id="PTHR43827:SF14">
    <property type="entry name" value="NADP-DEPENDENT OXIDOREDUCTASE DOMAIN-CONTAINING PROTEIN"/>
    <property type="match status" value="1"/>
</dbReference>
<dbReference type="HOGENOM" id="CLU_023205_20_0_1"/>
<dbReference type="EMBL" id="KQ971361">
    <property type="protein sequence ID" value="EFA08082.2"/>
    <property type="molecule type" value="Genomic_DNA"/>
</dbReference>
<dbReference type="PANTHER" id="PTHR43827">
    <property type="entry name" value="2,5-DIKETO-D-GLUCONIC ACID REDUCTASE"/>
    <property type="match status" value="1"/>
</dbReference>
<dbReference type="SUPFAM" id="SSF51430">
    <property type="entry name" value="NAD(P)-linked oxidoreductase"/>
    <property type="match status" value="2"/>
</dbReference>
<dbReference type="PROSITE" id="PS00062">
    <property type="entry name" value="ALDOKETO_REDUCTASE_2"/>
    <property type="match status" value="2"/>
</dbReference>
<dbReference type="PRINTS" id="PR00069">
    <property type="entry name" value="ALDKETRDTASE"/>
</dbReference>
<feature type="domain" description="NADP-dependent oxidoreductase" evidence="1">
    <location>
        <begin position="30"/>
        <end position="259"/>
    </location>
</feature>
<dbReference type="InParanoid" id="D6WWT5"/>
<proteinExistence type="predicted"/>
<protein>
    <submittedName>
        <fullName evidence="2">Aldo-keto reductase family 1 member B10-like Protein</fullName>
    </submittedName>
</protein>
<sequence length="489" mass="55768">MSQKMRDIPIAKLNNGIEIPVFGLAAPQVENVQLVVSSNYRLMDCSIFENEKRFGVALQQLIEGGKIRRKDLFLMSKFCCTNTTNLVKAALLDTLKKLQVAYLDLYLIERPPACKDHNLIETWEAMEGLYSEKLTRAIGLSNFNSKQIERILENCTIRPQVNQIQCHPYLNQAKLRKYCSNNGIAVISYSPLGARNNIQPESLDVLSDCRIKEIARRYNKTPTEIVLKYNVQLGNIVISDMLIESANFFDFYLAPEDMSYISTFSSESLKNLQLDYLDVYLMHWPHALKEGPSLHPIDPKTGLFIPSDVDFVDTWKAMEKMHEKDLTKSIGISNFNSNQIDRLLKSAKIAPVINQIECHPYLNQSKLRKFCSDRGITVTSYSPLGSPARPWQKPGDPYVINDPKIKEIGNKYGKSPAQILLRYNVQLGNVVIPKSSNRNRLVENMSIFDFTLSEDDMKYIGTFDCNGRICPQAEAREHPFYPFKPGVEF</sequence>
<feature type="domain" description="NADP-dependent oxidoreductase" evidence="1">
    <location>
        <begin position="261"/>
        <end position="460"/>
    </location>
</feature>
<dbReference type="STRING" id="7070.D6WWT5"/>
<dbReference type="GO" id="GO:0016491">
    <property type="term" value="F:oxidoreductase activity"/>
    <property type="evidence" value="ECO:0007669"/>
    <property type="project" value="InterPro"/>
</dbReference>
<dbReference type="InterPro" id="IPR020471">
    <property type="entry name" value="AKR"/>
</dbReference>
<dbReference type="CDD" id="cd19071">
    <property type="entry name" value="AKR_AKR1-5-like"/>
    <property type="match status" value="1"/>
</dbReference>
<dbReference type="Pfam" id="PF00248">
    <property type="entry name" value="Aldo_ket_red"/>
    <property type="match status" value="2"/>
</dbReference>
<dbReference type="AlphaFoldDB" id="D6WWT5"/>
<dbReference type="Gene3D" id="3.20.20.100">
    <property type="entry name" value="NADP-dependent oxidoreductase domain"/>
    <property type="match status" value="2"/>
</dbReference>
<organism evidence="2 3">
    <name type="scientific">Tribolium castaneum</name>
    <name type="common">Red flour beetle</name>
    <dbReference type="NCBI Taxonomy" id="7070"/>
    <lineage>
        <taxon>Eukaryota</taxon>
        <taxon>Metazoa</taxon>
        <taxon>Ecdysozoa</taxon>
        <taxon>Arthropoda</taxon>
        <taxon>Hexapoda</taxon>
        <taxon>Insecta</taxon>
        <taxon>Pterygota</taxon>
        <taxon>Neoptera</taxon>
        <taxon>Endopterygota</taxon>
        <taxon>Coleoptera</taxon>
        <taxon>Polyphaga</taxon>
        <taxon>Cucujiformia</taxon>
        <taxon>Tenebrionidae</taxon>
        <taxon>Tenebrionidae incertae sedis</taxon>
        <taxon>Tribolium</taxon>
    </lineage>
</organism>
<dbReference type="PROSITE" id="PS00063">
    <property type="entry name" value="ALDOKETO_REDUCTASE_3"/>
    <property type="match status" value="1"/>
</dbReference>
<gene>
    <name evidence="2" type="primary">AUGUSTUS-3.0.2_05686</name>
    <name evidence="2" type="ORF">TcasGA2_TC005686</name>
</gene>
<reference evidence="2 3" key="2">
    <citation type="journal article" date="2010" name="Nucleic Acids Res.">
        <title>BeetleBase in 2010: revisions to provide comprehensive genomic information for Tribolium castaneum.</title>
        <authorList>
            <person name="Kim H.S."/>
            <person name="Murphy T."/>
            <person name="Xia J."/>
            <person name="Caragea D."/>
            <person name="Park Y."/>
            <person name="Beeman R.W."/>
            <person name="Lorenzen M.D."/>
            <person name="Butcher S."/>
            <person name="Manak J.R."/>
            <person name="Brown S.J."/>
        </authorList>
    </citation>
    <scope>GENOME REANNOTATION</scope>
    <source>
        <strain evidence="2 3">Georgia GA2</strain>
    </source>
</reference>
<evidence type="ECO:0000259" key="1">
    <source>
        <dbReference type="Pfam" id="PF00248"/>
    </source>
</evidence>
<dbReference type="InterPro" id="IPR023210">
    <property type="entry name" value="NADP_OxRdtase_dom"/>
</dbReference>